<keyword evidence="2" id="KW-0698">rRNA processing</keyword>
<dbReference type="RefSeq" id="WP_083581493.1">
    <property type="nucleotide sequence ID" value="NZ_FOHL01000009.1"/>
</dbReference>
<dbReference type="STRING" id="1189325.SAMN04488119_10955"/>
<evidence type="ECO:0000259" key="6">
    <source>
        <dbReference type="Pfam" id="PF05175"/>
    </source>
</evidence>
<dbReference type="Pfam" id="PF05175">
    <property type="entry name" value="MTS"/>
    <property type="match status" value="1"/>
</dbReference>
<evidence type="ECO:0000256" key="3">
    <source>
        <dbReference type="ARBA" id="ARBA00022603"/>
    </source>
</evidence>
<dbReference type="PANTHER" id="PTHR47816">
    <property type="entry name" value="RIBOSOMAL RNA SMALL SUBUNIT METHYLTRANSFERASE C"/>
    <property type="match status" value="1"/>
</dbReference>
<reference evidence="7 8" key="1">
    <citation type="submission" date="2016-12" db="EMBL/GenBank/DDBJ databases">
        <authorList>
            <person name="Song W.-J."/>
            <person name="Kurnit D.M."/>
        </authorList>
    </citation>
    <scope>NUCLEOTIDE SEQUENCE [LARGE SCALE GENOMIC DNA]</scope>
    <source>
        <strain evidence="7 8">CGMCC 1.10808</strain>
    </source>
</reference>
<dbReference type="Proteomes" id="UP000184066">
    <property type="component" value="Unassembled WGS sequence"/>
</dbReference>
<protein>
    <submittedName>
        <fullName evidence="7">16S rRNA (Guanine1207-N2)-methyltransferase</fullName>
    </submittedName>
</protein>
<dbReference type="OrthoDB" id="9816072at2"/>
<dbReference type="InterPro" id="IPR029063">
    <property type="entry name" value="SAM-dependent_MTases_sf"/>
</dbReference>
<evidence type="ECO:0000256" key="2">
    <source>
        <dbReference type="ARBA" id="ARBA00022552"/>
    </source>
</evidence>
<dbReference type="Gene3D" id="3.40.50.150">
    <property type="entry name" value="Vaccinia Virus protein VP39"/>
    <property type="match status" value="1"/>
</dbReference>
<evidence type="ECO:0000256" key="1">
    <source>
        <dbReference type="ARBA" id="ARBA00022490"/>
    </source>
</evidence>
<dbReference type="InterPro" id="IPR002052">
    <property type="entry name" value="DNA_methylase_N6_adenine_CS"/>
</dbReference>
<dbReference type="PROSITE" id="PS00092">
    <property type="entry name" value="N6_MTASE"/>
    <property type="match status" value="1"/>
</dbReference>
<organism evidence="7 8">
    <name type="scientific">Oceanicella actignis</name>
    <dbReference type="NCBI Taxonomy" id="1189325"/>
    <lineage>
        <taxon>Bacteria</taxon>
        <taxon>Pseudomonadati</taxon>
        <taxon>Pseudomonadota</taxon>
        <taxon>Alphaproteobacteria</taxon>
        <taxon>Rhodobacterales</taxon>
        <taxon>Paracoccaceae</taxon>
        <taxon>Oceanicella</taxon>
    </lineage>
</organism>
<dbReference type="CDD" id="cd02440">
    <property type="entry name" value="AdoMet_MTases"/>
    <property type="match status" value="1"/>
</dbReference>
<dbReference type="SUPFAM" id="SSF53335">
    <property type="entry name" value="S-adenosyl-L-methionine-dependent methyltransferases"/>
    <property type="match status" value="1"/>
</dbReference>
<name>A0A1M7TS84_9RHOB</name>
<dbReference type="GO" id="GO:0003676">
    <property type="term" value="F:nucleic acid binding"/>
    <property type="evidence" value="ECO:0007669"/>
    <property type="project" value="InterPro"/>
</dbReference>
<dbReference type="InterPro" id="IPR046977">
    <property type="entry name" value="RsmC/RlmG"/>
</dbReference>
<dbReference type="GO" id="GO:0008170">
    <property type="term" value="F:N-methyltransferase activity"/>
    <property type="evidence" value="ECO:0007669"/>
    <property type="project" value="UniProtKB-ARBA"/>
</dbReference>
<sequence>MFDPMTLLAAPFARGDLPAPGPEAPMAVLRARPPSAPVFAPGDLKCEQGMRPLHDALAQAGFDVTPRLDAPEGAFAAAAVALTRAKAENRANFARAWRMTRPGGAVLAAGAKTDGVESLQKDLRRVIALDGAIPRDHGRVIWARRTADTPPEFDRWIAEAAPAIRVEGRFRTVAGAFSWTEADPGSQLLAQNLPPLSGKVADLGAGWGWLADAALRRGAPEAVDLFEADAAALDCARRNVADPRARFFWADAAGPEIPRGEYDWVISNPPFHEGRAVSIALGHGFLEAAARMLAPGGTFMLVANRSLPYERRLNELFGQVEQLALTPRYKVLSARRPRRRRA</sequence>
<keyword evidence="4 7" id="KW-0808">Transferase</keyword>
<dbReference type="GO" id="GO:0032259">
    <property type="term" value="P:methylation"/>
    <property type="evidence" value="ECO:0007669"/>
    <property type="project" value="UniProtKB-KW"/>
</dbReference>
<keyword evidence="1" id="KW-0963">Cytoplasm</keyword>
<dbReference type="GO" id="GO:0006364">
    <property type="term" value="P:rRNA processing"/>
    <property type="evidence" value="ECO:0007669"/>
    <property type="project" value="UniProtKB-KW"/>
</dbReference>
<dbReference type="InterPro" id="IPR007848">
    <property type="entry name" value="Small_mtfrase_dom"/>
</dbReference>
<proteinExistence type="predicted"/>
<dbReference type="EMBL" id="FRDL01000009">
    <property type="protein sequence ID" value="SHN73591.1"/>
    <property type="molecule type" value="Genomic_DNA"/>
</dbReference>
<evidence type="ECO:0000256" key="4">
    <source>
        <dbReference type="ARBA" id="ARBA00022679"/>
    </source>
</evidence>
<gene>
    <name evidence="7" type="ORF">SAMN05216200_10967</name>
</gene>
<evidence type="ECO:0000313" key="7">
    <source>
        <dbReference type="EMBL" id="SHN73591.1"/>
    </source>
</evidence>
<keyword evidence="8" id="KW-1185">Reference proteome</keyword>
<dbReference type="AlphaFoldDB" id="A0A1M7TS84"/>
<keyword evidence="3 7" id="KW-0489">Methyltransferase</keyword>
<dbReference type="PANTHER" id="PTHR47816:SF4">
    <property type="entry name" value="RIBOSOMAL RNA SMALL SUBUNIT METHYLTRANSFERASE C"/>
    <property type="match status" value="1"/>
</dbReference>
<evidence type="ECO:0000256" key="5">
    <source>
        <dbReference type="ARBA" id="ARBA00022691"/>
    </source>
</evidence>
<dbReference type="GO" id="GO:0008757">
    <property type="term" value="F:S-adenosylmethionine-dependent methyltransferase activity"/>
    <property type="evidence" value="ECO:0007669"/>
    <property type="project" value="InterPro"/>
</dbReference>
<evidence type="ECO:0000313" key="8">
    <source>
        <dbReference type="Proteomes" id="UP000184066"/>
    </source>
</evidence>
<keyword evidence="5" id="KW-0949">S-adenosyl-L-methionine</keyword>
<feature type="domain" description="Methyltransferase small" evidence="6">
    <location>
        <begin position="169"/>
        <end position="332"/>
    </location>
</feature>
<accession>A0A1M7TS84</accession>